<evidence type="ECO:0000313" key="2">
    <source>
        <dbReference type="Proteomes" id="UP000009044"/>
    </source>
</evidence>
<proteinExistence type="predicted"/>
<dbReference type="AlphaFoldDB" id="G2I0U5"/>
<dbReference type="KEGG" id="gxy:GLX_21410"/>
<dbReference type="EMBL" id="AP012159">
    <property type="protein sequence ID" value="BAK84553.1"/>
    <property type="molecule type" value="Genomic_DNA"/>
</dbReference>
<protein>
    <submittedName>
        <fullName evidence="1">Uncharacterized protein</fullName>
    </submittedName>
</protein>
<name>G2I0U5_KOMMN</name>
<dbReference type="STRING" id="634177.GLX_21410"/>
<dbReference type="HOGENOM" id="CLU_2302152_0_0_5"/>
<dbReference type="PATRIC" id="fig|634177.7.peg.2422"/>
<accession>G2I0U5</accession>
<gene>
    <name evidence="1" type="ordered locus">GLX_21410</name>
</gene>
<organism evidence="1 2">
    <name type="scientific">Komagataeibacter medellinensis (strain NBRC 3288 / BCRC 11682 / LMG 1693 / Kondo 51)</name>
    <name type="common">Gluconacetobacter medellinensis</name>
    <dbReference type="NCBI Taxonomy" id="634177"/>
    <lineage>
        <taxon>Bacteria</taxon>
        <taxon>Pseudomonadati</taxon>
        <taxon>Pseudomonadota</taxon>
        <taxon>Alphaproteobacteria</taxon>
        <taxon>Acetobacterales</taxon>
        <taxon>Acetobacteraceae</taxon>
        <taxon>Komagataeibacter</taxon>
    </lineage>
</organism>
<sequence length="100" mass="11973">MNFRRATTIAQQEDTPRVPVRLTRWWRGYQKGQVACFKESTVDELRRKGWAIPYKPTKEEKEDDERRLQIQLDGIRQERRLRDFVMQGLAEPTSPKRARA</sequence>
<evidence type="ECO:0000313" key="1">
    <source>
        <dbReference type="EMBL" id="BAK84553.1"/>
    </source>
</evidence>
<dbReference type="RefSeq" id="WP_014106053.1">
    <property type="nucleotide sequence ID" value="NC_016027.1"/>
</dbReference>
<dbReference type="Proteomes" id="UP000009044">
    <property type="component" value="Chromosome"/>
</dbReference>
<reference evidence="2" key="1">
    <citation type="journal article" date="2011" name="J. Bacteriol.">
        <title>Complete genome sequence of NBRC 3288, a unique cellulose-nonproducing strain of Gluconacetobacter xylinus isolated from vinegar.</title>
        <authorList>
            <person name="Ogino H."/>
            <person name="Azuma Y."/>
            <person name="Hosoyama A."/>
            <person name="Nakazawa H."/>
            <person name="Matsutani M."/>
            <person name="Hasegawa A."/>
            <person name="Otsuyama K."/>
            <person name="Matsushita K."/>
            <person name="Fujita N."/>
            <person name="Shirai M."/>
        </authorList>
    </citation>
    <scope>NUCLEOTIDE SEQUENCE [LARGE SCALE GENOMIC DNA]</scope>
    <source>
        <strain evidence="2">NBRC 3288 / BCRC 11682 / LMG 1693</strain>
    </source>
</reference>